<evidence type="ECO:0000313" key="4">
    <source>
        <dbReference type="Proteomes" id="UP000193411"/>
    </source>
</evidence>
<reference evidence="3 4" key="1">
    <citation type="submission" date="2016-07" db="EMBL/GenBank/DDBJ databases">
        <title>Pervasive Adenine N6-methylation of Active Genes in Fungi.</title>
        <authorList>
            <consortium name="DOE Joint Genome Institute"/>
            <person name="Mondo S.J."/>
            <person name="Dannebaum R.O."/>
            <person name="Kuo R.C."/>
            <person name="Labutti K."/>
            <person name="Haridas S."/>
            <person name="Kuo A."/>
            <person name="Salamov A."/>
            <person name="Ahrendt S.R."/>
            <person name="Lipzen A."/>
            <person name="Sullivan W."/>
            <person name="Andreopoulos W.B."/>
            <person name="Clum A."/>
            <person name="Lindquist E."/>
            <person name="Daum C."/>
            <person name="Ramamoorthy G.K."/>
            <person name="Gryganskyi A."/>
            <person name="Culley D."/>
            <person name="Magnuson J.K."/>
            <person name="James T.Y."/>
            <person name="O'Malley M.A."/>
            <person name="Stajich J.E."/>
            <person name="Spatafora J.W."/>
            <person name="Visel A."/>
            <person name="Grigoriev I.V."/>
        </authorList>
    </citation>
    <scope>NUCLEOTIDE SEQUENCE [LARGE SCALE GENOMIC DNA]</scope>
    <source>
        <strain evidence="3 4">PL171</strain>
    </source>
</reference>
<organism evidence="3 4">
    <name type="scientific">Catenaria anguillulae PL171</name>
    <dbReference type="NCBI Taxonomy" id="765915"/>
    <lineage>
        <taxon>Eukaryota</taxon>
        <taxon>Fungi</taxon>
        <taxon>Fungi incertae sedis</taxon>
        <taxon>Blastocladiomycota</taxon>
        <taxon>Blastocladiomycetes</taxon>
        <taxon>Blastocladiales</taxon>
        <taxon>Catenariaceae</taxon>
        <taxon>Catenaria</taxon>
    </lineage>
</organism>
<keyword evidence="1" id="KW-1133">Transmembrane helix</keyword>
<sequence>MPRYCLRSQMARPGPLAADSMSIQTFINQTIAPEKLEKLGLRIVVKVNGTLVYETPVNTAGSDTHIHVQQTFEMAGQQFGIECISTTTGASFYVTSWRYIAPALLIVGGCVVSIVLFQFLRKHQQLSERYSEAILQSTPNPMLSVDEEGRISGLNQAFLDLTGYSVTTLYQLPSLTDVISLCPPNSLFGPPSHHECDTDHNDSHHDHGTEELHSTHRILQPGKHDVRVWVAPATATSIGSDYIEATVSVSSRTSSKMSQVLVFTDVTEAKQRDAEMAHLVRMTDQLNAQQAHVLTYLAHELTRPVANIEGAARAADVEDAAAVEEARRHLAEMHQAVAELVGVSQPCPAPANLAQLRSRAIDASRCLVAAATISYSNLCDEQAATLILGPASAHSFIKFCRVAGALKTPSRTTISSS</sequence>
<dbReference type="EMBL" id="MCFL01000105">
    <property type="protein sequence ID" value="ORZ30070.1"/>
    <property type="molecule type" value="Genomic_DNA"/>
</dbReference>
<proteinExistence type="predicted"/>
<dbReference type="SMART" id="SM00091">
    <property type="entry name" value="PAS"/>
    <property type="match status" value="1"/>
</dbReference>
<dbReference type="CDD" id="cd00130">
    <property type="entry name" value="PAS"/>
    <property type="match status" value="1"/>
</dbReference>
<dbReference type="GO" id="GO:0006355">
    <property type="term" value="P:regulation of DNA-templated transcription"/>
    <property type="evidence" value="ECO:0007669"/>
    <property type="project" value="InterPro"/>
</dbReference>
<dbReference type="Gene3D" id="3.30.450.20">
    <property type="entry name" value="PAS domain"/>
    <property type="match status" value="1"/>
</dbReference>
<evidence type="ECO:0000313" key="3">
    <source>
        <dbReference type="EMBL" id="ORZ30070.1"/>
    </source>
</evidence>
<dbReference type="Pfam" id="PF00989">
    <property type="entry name" value="PAS"/>
    <property type="match status" value="1"/>
</dbReference>
<dbReference type="Proteomes" id="UP000193411">
    <property type="component" value="Unassembled WGS sequence"/>
</dbReference>
<evidence type="ECO:0000256" key="1">
    <source>
        <dbReference type="SAM" id="Phobius"/>
    </source>
</evidence>
<evidence type="ECO:0000259" key="2">
    <source>
        <dbReference type="PROSITE" id="PS50112"/>
    </source>
</evidence>
<feature type="transmembrane region" description="Helical" evidence="1">
    <location>
        <begin position="99"/>
        <end position="120"/>
    </location>
</feature>
<keyword evidence="1" id="KW-0472">Membrane</keyword>
<gene>
    <name evidence="3" type="ORF">BCR44DRAFT_360853</name>
</gene>
<dbReference type="InterPro" id="IPR035965">
    <property type="entry name" value="PAS-like_dom_sf"/>
</dbReference>
<dbReference type="PROSITE" id="PS50112">
    <property type="entry name" value="PAS"/>
    <property type="match status" value="1"/>
</dbReference>
<accession>A0A1Y2H685</accession>
<dbReference type="NCBIfam" id="TIGR00229">
    <property type="entry name" value="sensory_box"/>
    <property type="match status" value="1"/>
</dbReference>
<protein>
    <recommendedName>
        <fullName evidence="2">PAS domain-containing protein</fullName>
    </recommendedName>
</protein>
<dbReference type="InterPro" id="IPR013767">
    <property type="entry name" value="PAS_fold"/>
</dbReference>
<keyword evidence="1" id="KW-0812">Transmembrane</keyword>
<keyword evidence="4" id="KW-1185">Reference proteome</keyword>
<dbReference type="InterPro" id="IPR000014">
    <property type="entry name" value="PAS"/>
</dbReference>
<name>A0A1Y2H685_9FUNG</name>
<dbReference type="SUPFAM" id="SSF55785">
    <property type="entry name" value="PYP-like sensor domain (PAS domain)"/>
    <property type="match status" value="1"/>
</dbReference>
<comment type="caution">
    <text evidence="3">The sequence shown here is derived from an EMBL/GenBank/DDBJ whole genome shotgun (WGS) entry which is preliminary data.</text>
</comment>
<feature type="domain" description="PAS" evidence="2">
    <location>
        <begin position="127"/>
        <end position="165"/>
    </location>
</feature>
<dbReference type="AlphaFoldDB" id="A0A1Y2H685"/>